<name>A0A8C3JBL0_9CHAR</name>
<dbReference type="InterPro" id="IPR028065">
    <property type="entry name" value="TERB2"/>
</dbReference>
<dbReference type="Pfam" id="PF15101">
    <property type="entry name" value="TERB2"/>
    <property type="match status" value="2"/>
</dbReference>
<dbReference type="Ensembl" id="ENSCPGT00000005609.1">
    <property type="protein sequence ID" value="ENSCPGP00000005096.1"/>
    <property type="gene ID" value="ENSCPGG00000003673.1"/>
</dbReference>
<organism evidence="2 3">
    <name type="scientific">Calidris pygmaea</name>
    <name type="common">Spoon-billed sandpiper</name>
    <dbReference type="NCBI Taxonomy" id="425635"/>
    <lineage>
        <taxon>Eukaryota</taxon>
        <taxon>Metazoa</taxon>
        <taxon>Chordata</taxon>
        <taxon>Craniata</taxon>
        <taxon>Vertebrata</taxon>
        <taxon>Euteleostomi</taxon>
        <taxon>Archelosauria</taxon>
        <taxon>Archosauria</taxon>
        <taxon>Dinosauria</taxon>
        <taxon>Saurischia</taxon>
        <taxon>Theropoda</taxon>
        <taxon>Coelurosauria</taxon>
        <taxon>Aves</taxon>
        <taxon>Neognathae</taxon>
        <taxon>Neoaves</taxon>
        <taxon>Charadriiformes</taxon>
        <taxon>Scolopacidae</taxon>
        <taxon>Calidris</taxon>
    </lineage>
</organism>
<reference evidence="2" key="2">
    <citation type="submission" date="2025-09" db="UniProtKB">
        <authorList>
            <consortium name="Ensembl"/>
        </authorList>
    </citation>
    <scope>IDENTIFICATION</scope>
</reference>
<accession>A0A8C3JBL0</accession>
<sequence length="331" mass="36128">MDTALSPPNGVEHWGHGTVTHQWGRAVGTWPCHPSVGQSNGDTAPSPISGAEQWGHGSPVTPQWGRAGLCRPQQGRAWLWQVPINPPGVPALRKRLEEPPVGLGETHSHEGAHHSSHLPLWPHSQPGQLSPSRATPKGGPVGVSTFLLTPLPPVAAGGGALAHRQDADYLFSSDAAHPDTRRIHESLDYLEGRATVFHSRYLSAWASSGTGAKPLVVLGHFVLPPACLQEEIRRQIGGFIWEQADDSLADQVRWEIHPYRRCSLKKKEKTHQSTSGNPRSPLPGYVSARDMRKYSGELRDFVPGTSGYTAYWIQNGISIHPNAKTRTKKKL</sequence>
<reference evidence="2" key="1">
    <citation type="submission" date="2025-08" db="UniProtKB">
        <authorList>
            <consortium name="Ensembl"/>
        </authorList>
    </citation>
    <scope>IDENTIFICATION</scope>
</reference>
<feature type="region of interest" description="Disordered" evidence="1">
    <location>
        <begin position="101"/>
        <end position="141"/>
    </location>
</feature>
<feature type="region of interest" description="Disordered" evidence="1">
    <location>
        <begin position="265"/>
        <end position="286"/>
    </location>
</feature>
<dbReference type="GO" id="GO:0005637">
    <property type="term" value="C:nuclear inner membrane"/>
    <property type="evidence" value="ECO:0007669"/>
    <property type="project" value="TreeGrafter"/>
</dbReference>
<evidence type="ECO:0000313" key="3">
    <source>
        <dbReference type="Proteomes" id="UP000694419"/>
    </source>
</evidence>
<proteinExistence type="predicted"/>
<dbReference type="AlphaFoldDB" id="A0A8C3JBL0"/>
<dbReference type="PANTHER" id="PTHR35345:SF1">
    <property type="entry name" value="TELOMERE REPEATS-BINDING BOUQUET FORMATION PROTEIN 2"/>
    <property type="match status" value="1"/>
</dbReference>
<keyword evidence="3" id="KW-1185">Reference proteome</keyword>
<evidence type="ECO:0000313" key="2">
    <source>
        <dbReference type="Ensembl" id="ENSCPGP00000005096.1"/>
    </source>
</evidence>
<evidence type="ECO:0000256" key="1">
    <source>
        <dbReference type="SAM" id="MobiDB-lite"/>
    </source>
</evidence>
<dbReference type="Proteomes" id="UP000694419">
    <property type="component" value="Unplaced"/>
</dbReference>
<dbReference type="GO" id="GO:0070197">
    <property type="term" value="P:meiotic attachment of telomere to nuclear envelope"/>
    <property type="evidence" value="ECO:0007669"/>
    <property type="project" value="TreeGrafter"/>
</dbReference>
<dbReference type="PANTHER" id="PTHR35345">
    <property type="entry name" value="TELOMERE REPEATS-BINDING BOUQUET FORMATION PROTEIN 2"/>
    <property type="match status" value="1"/>
</dbReference>
<protein>
    <submittedName>
        <fullName evidence="2">Telomere repeat binding bouquet formation protein 2</fullName>
    </submittedName>
</protein>
<feature type="region of interest" description="Disordered" evidence="1">
    <location>
        <begin position="37"/>
        <end position="57"/>
    </location>
</feature>
<dbReference type="GO" id="GO:0007129">
    <property type="term" value="P:homologous chromosome pairing at meiosis"/>
    <property type="evidence" value="ECO:0007669"/>
    <property type="project" value="TreeGrafter"/>
</dbReference>